<protein>
    <submittedName>
        <fullName evidence="3">Uncharacterized protein</fullName>
    </submittedName>
</protein>
<accession>A0A8S2JHQ6</accession>
<dbReference type="Proteomes" id="UP000682733">
    <property type="component" value="Unassembled WGS sequence"/>
</dbReference>
<comment type="caution">
    <text evidence="3">The sequence shown here is derived from an EMBL/GenBank/DDBJ whole genome shotgun (WGS) entry which is preliminary data.</text>
</comment>
<dbReference type="Proteomes" id="UP000677228">
    <property type="component" value="Unassembled WGS sequence"/>
</dbReference>
<sequence length="306" mass="35213">MLFLLTLFNIYHEVPNCVQREDQIESGHLNLGLFKLEKVPHQQQKNVTDGNDGETEAKEDSNDNKEKIPMTYDDDKKKTPMTDDEEEKTPSIPEKTTQRAVRKQKTPKRMALSTDHVWQCLKNSTLLDKLPEGVLVNTLYPLRSTEKEMWRIKELELGFAFKCSITSNVIEGMNRLYKEATEWKELSLDRLLLVLNKLQGYFINKCQRTYYILGEFELRSEYYQLKVINVLCVLGTLLSYDSRRTVAEIKEAEEANDRQETHRPKPISTVALSKILFPDTAGTSSGQAPKTVLPVKKNRAAKVSIQ</sequence>
<gene>
    <name evidence="2" type="ORF">OVA965_LOCUS16532</name>
    <name evidence="3" type="ORF">TMI583_LOCUS16539</name>
</gene>
<evidence type="ECO:0000313" key="4">
    <source>
        <dbReference type="Proteomes" id="UP000682733"/>
    </source>
</evidence>
<evidence type="ECO:0000313" key="2">
    <source>
        <dbReference type="EMBL" id="CAF1041995.1"/>
    </source>
</evidence>
<evidence type="ECO:0000256" key="1">
    <source>
        <dbReference type="SAM" id="MobiDB-lite"/>
    </source>
</evidence>
<organism evidence="3 4">
    <name type="scientific">Didymodactylos carnosus</name>
    <dbReference type="NCBI Taxonomy" id="1234261"/>
    <lineage>
        <taxon>Eukaryota</taxon>
        <taxon>Metazoa</taxon>
        <taxon>Spiralia</taxon>
        <taxon>Gnathifera</taxon>
        <taxon>Rotifera</taxon>
        <taxon>Eurotatoria</taxon>
        <taxon>Bdelloidea</taxon>
        <taxon>Philodinida</taxon>
        <taxon>Philodinidae</taxon>
        <taxon>Didymodactylos</taxon>
    </lineage>
</organism>
<feature type="region of interest" description="Disordered" evidence="1">
    <location>
        <begin position="40"/>
        <end position="108"/>
    </location>
</feature>
<proteinExistence type="predicted"/>
<feature type="compositionally biased region" description="Basic and acidic residues" evidence="1">
    <location>
        <begin position="55"/>
        <end position="81"/>
    </location>
</feature>
<dbReference type="EMBL" id="CAJOBA010007711">
    <property type="protein sequence ID" value="CAF3810069.1"/>
    <property type="molecule type" value="Genomic_DNA"/>
</dbReference>
<dbReference type="EMBL" id="CAJNOK010007701">
    <property type="protein sequence ID" value="CAF1041995.1"/>
    <property type="molecule type" value="Genomic_DNA"/>
</dbReference>
<evidence type="ECO:0000313" key="3">
    <source>
        <dbReference type="EMBL" id="CAF3810069.1"/>
    </source>
</evidence>
<reference evidence="3" key="1">
    <citation type="submission" date="2021-02" db="EMBL/GenBank/DDBJ databases">
        <authorList>
            <person name="Nowell W R."/>
        </authorList>
    </citation>
    <scope>NUCLEOTIDE SEQUENCE</scope>
</reference>
<dbReference type="AlphaFoldDB" id="A0A8S2JHQ6"/>
<name>A0A8S2JHQ6_9BILA</name>